<accession>A0A8H5C1N7</accession>
<keyword evidence="4" id="KW-1185">Reference proteome</keyword>
<evidence type="ECO:0000313" key="3">
    <source>
        <dbReference type="EMBL" id="KAF5333545.1"/>
    </source>
</evidence>
<dbReference type="EMBL" id="JAACJK010000109">
    <property type="protein sequence ID" value="KAF5333545.1"/>
    <property type="molecule type" value="Genomic_DNA"/>
</dbReference>
<dbReference type="OrthoDB" id="2867906at2759"/>
<feature type="region of interest" description="Disordered" evidence="1">
    <location>
        <begin position="263"/>
        <end position="285"/>
    </location>
</feature>
<dbReference type="SUPFAM" id="SSF47954">
    <property type="entry name" value="Cyclin-like"/>
    <property type="match status" value="1"/>
</dbReference>
<comment type="caution">
    <text evidence="3">The sequence shown here is derived from an EMBL/GenBank/DDBJ whole genome shotgun (WGS) entry which is preliminary data.</text>
</comment>
<evidence type="ECO:0000256" key="1">
    <source>
        <dbReference type="SAM" id="MobiDB-lite"/>
    </source>
</evidence>
<feature type="region of interest" description="Disordered" evidence="1">
    <location>
        <begin position="1"/>
        <end position="22"/>
    </location>
</feature>
<dbReference type="InterPro" id="IPR006671">
    <property type="entry name" value="Cyclin_N"/>
</dbReference>
<feature type="domain" description="Cyclin N-terminal" evidence="2">
    <location>
        <begin position="59"/>
        <end position="151"/>
    </location>
</feature>
<dbReference type="Pfam" id="PF00134">
    <property type="entry name" value="Cyclin_N"/>
    <property type="match status" value="1"/>
</dbReference>
<dbReference type="AlphaFoldDB" id="A0A8H5C1N7"/>
<gene>
    <name evidence="3" type="ORF">D9611_002726</name>
</gene>
<organism evidence="3 4">
    <name type="scientific">Ephemerocybe angulata</name>
    <dbReference type="NCBI Taxonomy" id="980116"/>
    <lineage>
        <taxon>Eukaryota</taxon>
        <taxon>Fungi</taxon>
        <taxon>Dikarya</taxon>
        <taxon>Basidiomycota</taxon>
        <taxon>Agaricomycotina</taxon>
        <taxon>Agaricomycetes</taxon>
        <taxon>Agaricomycetidae</taxon>
        <taxon>Agaricales</taxon>
        <taxon>Agaricineae</taxon>
        <taxon>Psathyrellaceae</taxon>
        <taxon>Ephemerocybe</taxon>
    </lineage>
</organism>
<dbReference type="CDD" id="cd20557">
    <property type="entry name" value="CYCLIN_ScPCL1-like"/>
    <property type="match status" value="1"/>
</dbReference>
<protein>
    <recommendedName>
        <fullName evidence="2">Cyclin N-terminal domain-containing protein</fullName>
    </recommendedName>
</protein>
<proteinExistence type="predicted"/>
<dbReference type="InterPro" id="IPR036915">
    <property type="entry name" value="Cyclin-like_sf"/>
</dbReference>
<dbReference type="Proteomes" id="UP000541558">
    <property type="component" value="Unassembled WGS sequence"/>
</dbReference>
<reference evidence="3 4" key="1">
    <citation type="journal article" date="2020" name="ISME J.">
        <title>Uncovering the hidden diversity of litter-decomposition mechanisms in mushroom-forming fungi.</title>
        <authorList>
            <person name="Floudas D."/>
            <person name="Bentzer J."/>
            <person name="Ahren D."/>
            <person name="Johansson T."/>
            <person name="Persson P."/>
            <person name="Tunlid A."/>
        </authorList>
    </citation>
    <scope>NUCLEOTIDE SEQUENCE [LARGE SCALE GENOMIC DNA]</scope>
    <source>
        <strain evidence="3 4">CBS 175.51</strain>
    </source>
</reference>
<name>A0A8H5C1N7_9AGAR</name>
<feature type="compositionally biased region" description="Polar residues" evidence="1">
    <location>
        <begin position="276"/>
        <end position="285"/>
    </location>
</feature>
<evidence type="ECO:0000313" key="4">
    <source>
        <dbReference type="Proteomes" id="UP000541558"/>
    </source>
</evidence>
<evidence type="ECO:0000259" key="2">
    <source>
        <dbReference type="Pfam" id="PF00134"/>
    </source>
</evidence>
<sequence length="304" mass="33979">MTEDSGLPTTPTICFPKSRGPPPADARYVAQLAATSMIRVLRFTQHFTPGNVIAWWNDVVAMIEVVLSSSKLDCYVVFASLSLLERYAKSTEKPVHTLDTYRLFISSLMVAAKIICPRNPVPWSCVLGDSFMKESVIWMEREFLITVSWDIWMLEIVDEVWGAYDQAVEGRKGEPNVGRKRASALSWVSSATSKSVDSDTKDTITNSSSLFPTPLTLSPLKDGFPVPLPTRRRTTSSLWEAYMADRSVPVPYLVSSDASRRLAEDSSAPSPPLSKMSKTQSVLTNSRRLRTRVSQIFKQKRFSV</sequence>
<dbReference type="Gene3D" id="1.10.472.10">
    <property type="entry name" value="Cyclin-like"/>
    <property type="match status" value="1"/>
</dbReference>